<organism evidence="2 3">
    <name type="scientific">Ascobolus immersus RN42</name>
    <dbReference type="NCBI Taxonomy" id="1160509"/>
    <lineage>
        <taxon>Eukaryota</taxon>
        <taxon>Fungi</taxon>
        <taxon>Dikarya</taxon>
        <taxon>Ascomycota</taxon>
        <taxon>Pezizomycotina</taxon>
        <taxon>Pezizomycetes</taxon>
        <taxon>Pezizales</taxon>
        <taxon>Ascobolaceae</taxon>
        <taxon>Ascobolus</taxon>
    </lineage>
</organism>
<keyword evidence="3" id="KW-1185">Reference proteome</keyword>
<dbReference type="Proteomes" id="UP000275078">
    <property type="component" value="Unassembled WGS sequence"/>
</dbReference>
<feature type="compositionally biased region" description="Basic residues" evidence="1">
    <location>
        <begin position="1"/>
        <end position="12"/>
    </location>
</feature>
<reference evidence="2 3" key="1">
    <citation type="journal article" date="2018" name="Nat. Ecol. Evol.">
        <title>Pezizomycetes genomes reveal the molecular basis of ectomycorrhizal truffle lifestyle.</title>
        <authorList>
            <person name="Murat C."/>
            <person name="Payen T."/>
            <person name="Noel B."/>
            <person name="Kuo A."/>
            <person name="Morin E."/>
            <person name="Chen J."/>
            <person name="Kohler A."/>
            <person name="Krizsan K."/>
            <person name="Balestrini R."/>
            <person name="Da Silva C."/>
            <person name="Montanini B."/>
            <person name="Hainaut M."/>
            <person name="Levati E."/>
            <person name="Barry K.W."/>
            <person name="Belfiori B."/>
            <person name="Cichocki N."/>
            <person name="Clum A."/>
            <person name="Dockter R.B."/>
            <person name="Fauchery L."/>
            <person name="Guy J."/>
            <person name="Iotti M."/>
            <person name="Le Tacon F."/>
            <person name="Lindquist E.A."/>
            <person name="Lipzen A."/>
            <person name="Malagnac F."/>
            <person name="Mello A."/>
            <person name="Molinier V."/>
            <person name="Miyauchi S."/>
            <person name="Poulain J."/>
            <person name="Riccioni C."/>
            <person name="Rubini A."/>
            <person name="Sitrit Y."/>
            <person name="Splivallo R."/>
            <person name="Traeger S."/>
            <person name="Wang M."/>
            <person name="Zifcakova L."/>
            <person name="Wipf D."/>
            <person name="Zambonelli A."/>
            <person name="Paolocci F."/>
            <person name="Nowrousian M."/>
            <person name="Ottonello S."/>
            <person name="Baldrian P."/>
            <person name="Spatafora J.W."/>
            <person name="Henrissat B."/>
            <person name="Nagy L.G."/>
            <person name="Aury J.M."/>
            <person name="Wincker P."/>
            <person name="Grigoriev I.V."/>
            <person name="Bonfante P."/>
            <person name="Martin F.M."/>
        </authorList>
    </citation>
    <scope>NUCLEOTIDE SEQUENCE [LARGE SCALE GENOMIC DNA]</scope>
    <source>
        <strain evidence="2 3">RN42</strain>
    </source>
</reference>
<dbReference type="EMBL" id="ML119750">
    <property type="protein sequence ID" value="RPA76136.1"/>
    <property type="molecule type" value="Genomic_DNA"/>
</dbReference>
<name>A0A3N4HT06_ASCIM</name>
<feature type="region of interest" description="Disordered" evidence="1">
    <location>
        <begin position="1"/>
        <end position="59"/>
    </location>
</feature>
<accession>A0A3N4HT06</accession>
<gene>
    <name evidence="2" type="ORF">BJ508DRAFT_311354</name>
</gene>
<evidence type="ECO:0000313" key="3">
    <source>
        <dbReference type="Proteomes" id="UP000275078"/>
    </source>
</evidence>
<protein>
    <recommendedName>
        <fullName evidence="4">BZIP domain-containing protein</fullName>
    </recommendedName>
</protein>
<evidence type="ECO:0000313" key="2">
    <source>
        <dbReference type="EMBL" id="RPA76136.1"/>
    </source>
</evidence>
<evidence type="ECO:0000256" key="1">
    <source>
        <dbReference type="SAM" id="MobiDB-lite"/>
    </source>
</evidence>
<proteinExistence type="predicted"/>
<dbReference type="AlphaFoldDB" id="A0A3N4HT06"/>
<evidence type="ECO:0008006" key="4">
    <source>
        <dbReference type="Google" id="ProtNLM"/>
    </source>
</evidence>
<sequence length="216" mass="23924">MPPKRNLRKRPPPRSPSPEYRTPSPEPASKRRAPSSRASTPSNDTPYPDRLLSSLNTLLDAPPPHLSEAEIATLANRRKLLLNRKAAKQTRQKAKTAQEEMVELVKDRARVVRAQRDQVALMTVRQGLAAERERELREIGEARRGLEAARMGWESQGGARFHGDGLLQSGRNEVRDSTAFDGGGGLQVRRVRRVGALAQEQVSSREMASEPGIALT</sequence>